<dbReference type="Proteomes" id="UP000618795">
    <property type="component" value="Unassembled WGS sequence"/>
</dbReference>
<dbReference type="RefSeq" id="WP_191875440.1">
    <property type="nucleotide sequence ID" value="NZ_BMTD01000010.1"/>
</dbReference>
<accession>A0A918MD55</accession>
<organism evidence="1 2">
    <name type="scientific">Streptomyces filipinensis</name>
    <dbReference type="NCBI Taxonomy" id="66887"/>
    <lineage>
        <taxon>Bacteria</taxon>
        <taxon>Bacillati</taxon>
        <taxon>Actinomycetota</taxon>
        <taxon>Actinomycetes</taxon>
        <taxon>Kitasatosporales</taxon>
        <taxon>Streptomycetaceae</taxon>
        <taxon>Streptomyces</taxon>
    </lineage>
</organism>
<reference evidence="1" key="2">
    <citation type="submission" date="2020-09" db="EMBL/GenBank/DDBJ databases">
        <authorList>
            <person name="Sun Q."/>
            <person name="Ohkuma M."/>
        </authorList>
    </citation>
    <scope>NUCLEOTIDE SEQUENCE</scope>
    <source>
        <strain evidence="1">JCM 4369</strain>
    </source>
</reference>
<gene>
    <name evidence="1" type="ORF">GCM10010260_46570</name>
</gene>
<comment type="caution">
    <text evidence="1">The sequence shown here is derived from an EMBL/GenBank/DDBJ whole genome shotgun (WGS) entry which is preliminary data.</text>
</comment>
<dbReference type="AlphaFoldDB" id="A0A918MD55"/>
<keyword evidence="2" id="KW-1185">Reference proteome</keyword>
<sequence>MELRRELLPPSVPAERLTELAGEIERIDTLLRADEEAGRRAIGAFNVATGHAYGPGAFLDWWAARDLREFALEAARPAWPRVPDITRDELTEIVRRMRAAHADGDPDADYYRLVLEVNVAHPDSFRVTEQDATPARVVDELLAYRPIAL</sequence>
<name>A0A918MD55_9ACTN</name>
<reference evidence="1" key="1">
    <citation type="journal article" date="2014" name="Int. J. Syst. Evol. Microbiol.">
        <title>Complete genome sequence of Corynebacterium casei LMG S-19264T (=DSM 44701T), isolated from a smear-ripened cheese.</title>
        <authorList>
            <consortium name="US DOE Joint Genome Institute (JGI-PGF)"/>
            <person name="Walter F."/>
            <person name="Albersmeier A."/>
            <person name="Kalinowski J."/>
            <person name="Ruckert C."/>
        </authorList>
    </citation>
    <scope>NUCLEOTIDE SEQUENCE</scope>
    <source>
        <strain evidence="1">JCM 4369</strain>
    </source>
</reference>
<evidence type="ECO:0000313" key="2">
    <source>
        <dbReference type="Proteomes" id="UP000618795"/>
    </source>
</evidence>
<protein>
    <submittedName>
        <fullName evidence="1">Uncharacterized protein</fullName>
    </submittedName>
</protein>
<proteinExistence type="predicted"/>
<evidence type="ECO:0000313" key="1">
    <source>
        <dbReference type="EMBL" id="GGV04240.1"/>
    </source>
</evidence>
<dbReference type="EMBL" id="BMTD01000010">
    <property type="protein sequence ID" value="GGV04240.1"/>
    <property type="molecule type" value="Genomic_DNA"/>
</dbReference>